<dbReference type="GO" id="GO:0004252">
    <property type="term" value="F:serine-type endopeptidase activity"/>
    <property type="evidence" value="ECO:0007669"/>
    <property type="project" value="InterPro"/>
</dbReference>
<proteinExistence type="predicted"/>
<evidence type="ECO:0000256" key="1">
    <source>
        <dbReference type="ARBA" id="ARBA00004141"/>
    </source>
</evidence>
<keyword evidence="3 5" id="KW-1133">Transmembrane helix</keyword>
<dbReference type="GO" id="GO:0006508">
    <property type="term" value="P:proteolysis"/>
    <property type="evidence" value="ECO:0007669"/>
    <property type="project" value="UniProtKB-KW"/>
</dbReference>
<accession>A0A2T7G8B4</accession>
<evidence type="ECO:0000256" key="5">
    <source>
        <dbReference type="SAM" id="Phobius"/>
    </source>
</evidence>
<keyword evidence="7" id="KW-0645">Protease</keyword>
<dbReference type="Proteomes" id="UP000244446">
    <property type="component" value="Unassembled WGS sequence"/>
</dbReference>
<feature type="transmembrane region" description="Helical" evidence="5">
    <location>
        <begin position="118"/>
        <end position="136"/>
    </location>
</feature>
<dbReference type="InterPro" id="IPR050925">
    <property type="entry name" value="Rhomboid_protease_S54"/>
</dbReference>
<feature type="domain" description="Peptidase S54 rhomboid" evidence="6">
    <location>
        <begin position="81"/>
        <end position="218"/>
    </location>
</feature>
<comment type="subcellular location">
    <subcellularLocation>
        <location evidence="1">Membrane</location>
        <topology evidence="1">Multi-pass membrane protein</topology>
    </subcellularLocation>
</comment>
<gene>
    <name evidence="7" type="ORF">DC366_06995</name>
</gene>
<dbReference type="SUPFAM" id="SSF144091">
    <property type="entry name" value="Rhomboid-like"/>
    <property type="match status" value="1"/>
</dbReference>
<evidence type="ECO:0000259" key="6">
    <source>
        <dbReference type="Pfam" id="PF01694"/>
    </source>
</evidence>
<evidence type="ECO:0000256" key="2">
    <source>
        <dbReference type="ARBA" id="ARBA00022692"/>
    </source>
</evidence>
<dbReference type="OrthoDB" id="9797190at2"/>
<keyword evidence="2 5" id="KW-0812">Transmembrane</keyword>
<evidence type="ECO:0000313" key="8">
    <source>
        <dbReference type="Proteomes" id="UP000244446"/>
    </source>
</evidence>
<evidence type="ECO:0000256" key="4">
    <source>
        <dbReference type="ARBA" id="ARBA00023136"/>
    </source>
</evidence>
<reference evidence="7 8" key="1">
    <citation type="submission" date="2018-04" db="EMBL/GenBank/DDBJ databases">
        <title>Pelagivirga bohaiensis gen. nov., sp. nov., a bacterium isolated from the Bohai Sea.</title>
        <authorList>
            <person name="Ji X."/>
        </authorList>
    </citation>
    <scope>NUCLEOTIDE SEQUENCE [LARGE SCALE GENOMIC DNA]</scope>
    <source>
        <strain evidence="7 8">BH-SD19</strain>
    </source>
</reference>
<dbReference type="Gene3D" id="1.20.1540.10">
    <property type="entry name" value="Rhomboid-like"/>
    <property type="match status" value="1"/>
</dbReference>
<dbReference type="GO" id="GO:0016020">
    <property type="term" value="C:membrane"/>
    <property type="evidence" value="ECO:0007669"/>
    <property type="project" value="UniProtKB-SubCell"/>
</dbReference>
<keyword evidence="7" id="KW-0378">Hydrolase</keyword>
<organism evidence="7 8">
    <name type="scientific">Pelagivirga sediminicola</name>
    <dbReference type="NCBI Taxonomy" id="2170575"/>
    <lineage>
        <taxon>Bacteria</taxon>
        <taxon>Pseudomonadati</taxon>
        <taxon>Pseudomonadota</taxon>
        <taxon>Alphaproteobacteria</taxon>
        <taxon>Rhodobacterales</taxon>
        <taxon>Paracoccaceae</taxon>
        <taxon>Pelagivirga</taxon>
    </lineage>
</organism>
<feature type="transmembrane region" description="Helical" evidence="5">
    <location>
        <begin position="142"/>
        <end position="160"/>
    </location>
</feature>
<feature type="transmembrane region" description="Helical" evidence="5">
    <location>
        <begin position="172"/>
        <end position="193"/>
    </location>
</feature>
<dbReference type="InterPro" id="IPR035952">
    <property type="entry name" value="Rhomboid-like_sf"/>
</dbReference>
<dbReference type="EMBL" id="QCYH01000003">
    <property type="protein sequence ID" value="PVA10637.1"/>
    <property type="molecule type" value="Genomic_DNA"/>
</dbReference>
<dbReference type="InterPro" id="IPR022764">
    <property type="entry name" value="Peptidase_S54_rhomboid_dom"/>
</dbReference>
<name>A0A2T7G8B4_9RHOB</name>
<evidence type="ECO:0000313" key="7">
    <source>
        <dbReference type="EMBL" id="PVA10637.1"/>
    </source>
</evidence>
<comment type="caution">
    <text evidence="7">The sequence shown here is derived from an EMBL/GenBank/DDBJ whole genome shotgun (WGS) entry which is preliminary data.</text>
</comment>
<keyword evidence="4 5" id="KW-0472">Membrane</keyword>
<protein>
    <submittedName>
        <fullName evidence="7">Rhomboid family intramembrane serine protease</fullName>
    </submittedName>
</protein>
<sequence>MRSNSPQDRRIIRTAPQAGAPGFLWWLVGIMAAIELVLSLSASGLFGMPSLRWPAFVLGAFWQPVLAGTVPPVYPGQTAVMFVSHAFLHGGIAHLAMNSVVLLTLGKFVSAEVGAARTLLVLLLSAIGGAACFGVISPSPAPMIGASGAVFGLIGLWQVMDYRLRRRAKLPLQPIFTAIGGLIAANIALFVMLGGGLAWQAHLGGWIAGWLAGYSFARR</sequence>
<dbReference type="PANTHER" id="PTHR43731">
    <property type="entry name" value="RHOMBOID PROTEASE"/>
    <property type="match status" value="1"/>
</dbReference>
<dbReference type="AlphaFoldDB" id="A0A2T7G8B4"/>
<feature type="transmembrane region" description="Helical" evidence="5">
    <location>
        <begin position="86"/>
        <end position="106"/>
    </location>
</feature>
<dbReference type="PANTHER" id="PTHR43731:SF9">
    <property type="entry name" value="SLR1461 PROTEIN"/>
    <property type="match status" value="1"/>
</dbReference>
<dbReference type="Pfam" id="PF01694">
    <property type="entry name" value="Rhomboid"/>
    <property type="match status" value="1"/>
</dbReference>
<evidence type="ECO:0000256" key="3">
    <source>
        <dbReference type="ARBA" id="ARBA00022989"/>
    </source>
</evidence>
<keyword evidence="8" id="KW-1185">Reference proteome</keyword>
<feature type="transmembrane region" description="Helical" evidence="5">
    <location>
        <begin position="53"/>
        <end position="74"/>
    </location>
</feature>
<dbReference type="RefSeq" id="WP_108691496.1">
    <property type="nucleotide sequence ID" value="NZ_QCYH01000003.1"/>
</dbReference>
<feature type="transmembrane region" description="Helical" evidence="5">
    <location>
        <begin position="23"/>
        <end position="46"/>
    </location>
</feature>